<proteinExistence type="predicted"/>
<keyword evidence="2" id="KW-0732">Signal</keyword>
<feature type="chain" id="PRO_5038830457" description="Beta-lactamase class A" evidence="2">
    <location>
        <begin position="24"/>
        <end position="329"/>
    </location>
</feature>
<comment type="caution">
    <text evidence="3">The sequence shown here is derived from an EMBL/GenBank/DDBJ whole genome shotgun (WGS) entry which is preliminary data.</text>
</comment>
<dbReference type="Proteomes" id="UP000295444">
    <property type="component" value="Unassembled WGS sequence"/>
</dbReference>
<evidence type="ECO:0000256" key="1">
    <source>
        <dbReference type="SAM" id="MobiDB-lite"/>
    </source>
</evidence>
<reference evidence="3 4" key="1">
    <citation type="submission" date="2019-03" db="EMBL/GenBank/DDBJ databases">
        <title>Genomic Encyclopedia of Type Strains, Phase IV (KMG-IV): sequencing the most valuable type-strain genomes for metagenomic binning, comparative biology and taxonomic classification.</title>
        <authorList>
            <person name="Goeker M."/>
        </authorList>
    </citation>
    <scope>NUCLEOTIDE SEQUENCE [LARGE SCALE GENOMIC DNA]</scope>
    <source>
        <strain evidence="3 4">DSM 45361</strain>
    </source>
</reference>
<keyword evidence="4" id="KW-1185">Reference proteome</keyword>
<evidence type="ECO:0000313" key="4">
    <source>
        <dbReference type="Proteomes" id="UP000295444"/>
    </source>
</evidence>
<dbReference type="RefSeq" id="WP_166659378.1">
    <property type="nucleotide sequence ID" value="NZ_SNXZ01000005.1"/>
</dbReference>
<protein>
    <recommendedName>
        <fullName evidence="5">Beta-lactamase class A</fullName>
    </recommendedName>
</protein>
<dbReference type="Gene3D" id="3.40.710.10">
    <property type="entry name" value="DD-peptidase/beta-lactamase superfamily"/>
    <property type="match status" value="1"/>
</dbReference>
<feature type="signal peptide" evidence="2">
    <location>
        <begin position="1"/>
        <end position="23"/>
    </location>
</feature>
<dbReference type="InterPro" id="IPR012338">
    <property type="entry name" value="Beta-lactam/transpept-like"/>
</dbReference>
<evidence type="ECO:0008006" key="5">
    <source>
        <dbReference type="Google" id="ProtNLM"/>
    </source>
</evidence>
<sequence length="329" mass="34840">MRSATIGLRFVAACAAAVFVAGCAGPANEVAASGVPTGSTTATTSTTTTTPITTTTSASPEAKGSPTRQATPTTAAPFPVSAKLARTAVARADSLNTPGRLYAVAVYDRANNKLSSGQYATKPIMSASVIKLFVIVELLHEQENGDIELTDQDRAWIRRALSGSDDSAMNALWGKYNGMRALVAIKDLAGLHQTEPPQDPAQWGEATISAADTVAVYRYLLTKLAPDDRDLVLDALAEPTHYGLADDFDQYFGFLGPGVRPKNVAAKQGWIGYRPYRLLHSSALLGSRHQFIAVVLTQQNNGYSYPDVAQHVTEVAGTLLKTLGTAATK</sequence>
<evidence type="ECO:0000313" key="3">
    <source>
        <dbReference type="EMBL" id="TDP95196.1"/>
    </source>
</evidence>
<dbReference type="PROSITE" id="PS51257">
    <property type="entry name" value="PROKAR_LIPOPROTEIN"/>
    <property type="match status" value="1"/>
</dbReference>
<gene>
    <name evidence="3" type="ORF">EV186_105428</name>
</gene>
<name>A0A4R6S8K3_LABRH</name>
<feature type="region of interest" description="Disordered" evidence="1">
    <location>
        <begin position="30"/>
        <end position="76"/>
    </location>
</feature>
<accession>A0A4R6S8K3</accession>
<dbReference type="AlphaFoldDB" id="A0A4R6S8K3"/>
<dbReference type="EMBL" id="SNXZ01000005">
    <property type="protein sequence ID" value="TDP95196.1"/>
    <property type="molecule type" value="Genomic_DNA"/>
</dbReference>
<dbReference type="SUPFAM" id="SSF56601">
    <property type="entry name" value="beta-lactamase/transpeptidase-like"/>
    <property type="match status" value="1"/>
</dbReference>
<evidence type="ECO:0000256" key="2">
    <source>
        <dbReference type="SAM" id="SignalP"/>
    </source>
</evidence>
<organism evidence="3 4">
    <name type="scientific">Labedaea rhizosphaerae</name>
    <dbReference type="NCBI Taxonomy" id="598644"/>
    <lineage>
        <taxon>Bacteria</taxon>
        <taxon>Bacillati</taxon>
        <taxon>Actinomycetota</taxon>
        <taxon>Actinomycetes</taxon>
        <taxon>Pseudonocardiales</taxon>
        <taxon>Pseudonocardiaceae</taxon>
        <taxon>Labedaea</taxon>
    </lineage>
</organism>